<proteinExistence type="predicted"/>
<accession>A0AAD9KJZ5</accession>
<comment type="caution">
    <text evidence="2">The sequence shown here is derived from an EMBL/GenBank/DDBJ whole genome shotgun (WGS) entry which is preliminary data.</text>
</comment>
<evidence type="ECO:0000313" key="3">
    <source>
        <dbReference type="Proteomes" id="UP001209878"/>
    </source>
</evidence>
<dbReference type="Proteomes" id="UP001209878">
    <property type="component" value="Unassembled WGS sequence"/>
</dbReference>
<reference evidence="2" key="1">
    <citation type="journal article" date="2023" name="Mol. Biol. Evol.">
        <title>Third-Generation Sequencing Reveals the Adaptive Role of the Epigenome in Three Deep-Sea Polychaetes.</title>
        <authorList>
            <person name="Perez M."/>
            <person name="Aroh O."/>
            <person name="Sun Y."/>
            <person name="Lan Y."/>
            <person name="Juniper S.K."/>
            <person name="Young C.R."/>
            <person name="Angers B."/>
            <person name="Qian P.Y."/>
        </authorList>
    </citation>
    <scope>NUCLEOTIDE SEQUENCE</scope>
    <source>
        <strain evidence="2">R07B-5</strain>
    </source>
</reference>
<dbReference type="AlphaFoldDB" id="A0AAD9KJZ5"/>
<sequence length="65" mass="7341">MPCTNSPIGCSFGRLTTPSASYLAHAWRQSARGLRATSDSSFRRGSPMRLGRDEDEPRFRPQTRR</sequence>
<dbReference type="EMBL" id="JAODUO010000927">
    <property type="protein sequence ID" value="KAK2172801.1"/>
    <property type="molecule type" value="Genomic_DNA"/>
</dbReference>
<protein>
    <submittedName>
        <fullName evidence="2">Uncharacterized protein</fullName>
    </submittedName>
</protein>
<gene>
    <name evidence="2" type="ORF">NP493_928g01037</name>
</gene>
<evidence type="ECO:0000256" key="1">
    <source>
        <dbReference type="SAM" id="MobiDB-lite"/>
    </source>
</evidence>
<feature type="region of interest" description="Disordered" evidence="1">
    <location>
        <begin position="31"/>
        <end position="65"/>
    </location>
</feature>
<organism evidence="2 3">
    <name type="scientific">Ridgeia piscesae</name>
    <name type="common">Tubeworm</name>
    <dbReference type="NCBI Taxonomy" id="27915"/>
    <lineage>
        <taxon>Eukaryota</taxon>
        <taxon>Metazoa</taxon>
        <taxon>Spiralia</taxon>
        <taxon>Lophotrochozoa</taxon>
        <taxon>Annelida</taxon>
        <taxon>Polychaeta</taxon>
        <taxon>Sedentaria</taxon>
        <taxon>Canalipalpata</taxon>
        <taxon>Sabellida</taxon>
        <taxon>Siboglinidae</taxon>
        <taxon>Ridgeia</taxon>
    </lineage>
</organism>
<name>A0AAD9KJZ5_RIDPI</name>
<evidence type="ECO:0000313" key="2">
    <source>
        <dbReference type="EMBL" id="KAK2172801.1"/>
    </source>
</evidence>
<keyword evidence="3" id="KW-1185">Reference proteome</keyword>
<feature type="compositionally biased region" description="Basic and acidic residues" evidence="1">
    <location>
        <begin position="50"/>
        <end position="59"/>
    </location>
</feature>